<proteinExistence type="predicted"/>
<dbReference type="AlphaFoldDB" id="A0A5C5S363"/>
<dbReference type="RefSeq" id="WP_146486808.1">
    <property type="nucleotide sequence ID" value="NZ_VIGX01000004.1"/>
</dbReference>
<dbReference type="EMBL" id="VIGX01000004">
    <property type="protein sequence ID" value="TWS29078.1"/>
    <property type="molecule type" value="Genomic_DNA"/>
</dbReference>
<comment type="caution">
    <text evidence="2">The sequence shown here is derived from an EMBL/GenBank/DDBJ whole genome shotgun (WGS) entry which is preliminary data.</text>
</comment>
<sequence length="81" mass="8713">MRTSGRPLAGSHEHDLTELEPSEFGWGPGFTPPELADAAPSQGGMYRGRAPGAEEPEGLRALTDELADRRARRERLQGGQG</sequence>
<evidence type="ECO:0000256" key="1">
    <source>
        <dbReference type="SAM" id="MobiDB-lite"/>
    </source>
</evidence>
<protein>
    <submittedName>
        <fullName evidence="2">Uncharacterized protein</fullName>
    </submittedName>
</protein>
<gene>
    <name evidence="2" type="ORF">FK530_09690</name>
</gene>
<evidence type="ECO:0000313" key="3">
    <source>
        <dbReference type="Proteomes" id="UP000319375"/>
    </source>
</evidence>
<dbReference type="OrthoDB" id="4740521at2"/>
<name>A0A5C5S363_9ACTN</name>
<organism evidence="2 3">
    <name type="scientific">Tsukamurella conjunctivitidis</name>
    <dbReference type="NCBI Taxonomy" id="2592068"/>
    <lineage>
        <taxon>Bacteria</taxon>
        <taxon>Bacillati</taxon>
        <taxon>Actinomycetota</taxon>
        <taxon>Actinomycetes</taxon>
        <taxon>Mycobacteriales</taxon>
        <taxon>Tsukamurellaceae</taxon>
        <taxon>Tsukamurella</taxon>
    </lineage>
</organism>
<accession>A0A5C5S363</accession>
<evidence type="ECO:0000313" key="2">
    <source>
        <dbReference type="EMBL" id="TWS29078.1"/>
    </source>
</evidence>
<reference evidence="2 3" key="1">
    <citation type="submission" date="2019-06" db="EMBL/GenBank/DDBJ databases">
        <title>Tsukamurella conjunctivitidis sp. nov., Tsukamurella assacharolytica sp. nov. and Tsukamurella sputae sp. nov. isolated from patients with conjunctivitis, bacteraemia (lymphoma) and respiratory infection (sputum) in Hong Kong.</title>
        <authorList>
            <person name="Teng J.L.L."/>
            <person name="Lee H.H."/>
            <person name="Fong J.Y.H."/>
            <person name="Fok K.M.N."/>
            <person name="Lau S.K.P."/>
            <person name="Woo P.C.Y."/>
        </authorList>
    </citation>
    <scope>NUCLEOTIDE SEQUENCE [LARGE SCALE GENOMIC DNA]</scope>
    <source>
        <strain evidence="2 3">HKU72</strain>
    </source>
</reference>
<keyword evidence="3" id="KW-1185">Reference proteome</keyword>
<dbReference type="Proteomes" id="UP000319375">
    <property type="component" value="Unassembled WGS sequence"/>
</dbReference>
<feature type="region of interest" description="Disordered" evidence="1">
    <location>
        <begin position="1"/>
        <end position="60"/>
    </location>
</feature>